<dbReference type="EMBL" id="JACHVX010000002">
    <property type="protein sequence ID" value="MBB2922611.1"/>
    <property type="molecule type" value="Genomic_DNA"/>
</dbReference>
<dbReference type="AlphaFoldDB" id="A0A7W4UED3"/>
<name>A0A7W4UED3_9CELL</name>
<proteinExistence type="predicted"/>
<evidence type="ECO:0000313" key="1">
    <source>
        <dbReference type="EMBL" id="MBB2922611.1"/>
    </source>
</evidence>
<gene>
    <name evidence="1" type="ORF">FHR80_001523</name>
</gene>
<sequence length="264" mass="27527">MPVIVIADRASVPDGLRAVPPDRRALVDAVAGLPPQAPVVLVAVDAAGWAEARAARLLYGREDIGLLRLDLPPTAVFVVAAGFELLADENLGLVGAVVDASARVMCTYALVSSVGKLERPTPTFGQHVASLWPSTRFLVDLTAGTVTPARELPSLTGIAAVARSATTWRGFDEATLPENRIDLPSGLAAAPWRSARWVEVTAVDGWIDDIVATVTSPAHVRTLPTCRSCTRPGHGARCVFCQLPLDAPATSAVATPALTPGGHA</sequence>
<evidence type="ECO:0000313" key="2">
    <source>
        <dbReference type="Proteomes" id="UP000518206"/>
    </source>
</evidence>
<comment type="caution">
    <text evidence="1">The sequence shown here is derived from an EMBL/GenBank/DDBJ whole genome shotgun (WGS) entry which is preliminary data.</text>
</comment>
<dbReference type="Proteomes" id="UP000518206">
    <property type="component" value="Unassembled WGS sequence"/>
</dbReference>
<dbReference type="RefSeq" id="WP_183295497.1">
    <property type="nucleotide sequence ID" value="NZ_JACHVX010000002.1"/>
</dbReference>
<accession>A0A7W4UED3</accession>
<reference evidence="1 2" key="1">
    <citation type="submission" date="2020-08" db="EMBL/GenBank/DDBJ databases">
        <title>The Agave Microbiome: Exploring the role of microbial communities in plant adaptations to desert environments.</title>
        <authorList>
            <person name="Partida-Martinez L.P."/>
        </authorList>
    </citation>
    <scope>NUCLEOTIDE SEQUENCE [LARGE SCALE GENOMIC DNA]</scope>
    <source>
        <strain evidence="1 2">RAS26</strain>
    </source>
</reference>
<organism evidence="1 2">
    <name type="scientific">Cellulomonas cellasea</name>
    <dbReference type="NCBI Taxonomy" id="43670"/>
    <lineage>
        <taxon>Bacteria</taxon>
        <taxon>Bacillati</taxon>
        <taxon>Actinomycetota</taxon>
        <taxon>Actinomycetes</taxon>
        <taxon>Micrococcales</taxon>
        <taxon>Cellulomonadaceae</taxon>
        <taxon>Cellulomonas</taxon>
    </lineage>
</organism>
<protein>
    <submittedName>
        <fullName evidence="1">Uncharacterized protein</fullName>
    </submittedName>
</protein>
<reference evidence="1 2" key="2">
    <citation type="submission" date="2020-08" db="EMBL/GenBank/DDBJ databases">
        <authorList>
            <person name="Partida-Martinez L."/>
            <person name="Huntemann M."/>
            <person name="Clum A."/>
            <person name="Wang J."/>
            <person name="Palaniappan K."/>
            <person name="Ritter S."/>
            <person name="Chen I.-M."/>
            <person name="Stamatis D."/>
            <person name="Reddy T."/>
            <person name="O'Malley R."/>
            <person name="Daum C."/>
            <person name="Shapiro N."/>
            <person name="Ivanova N."/>
            <person name="Kyrpides N."/>
            <person name="Woyke T."/>
        </authorList>
    </citation>
    <scope>NUCLEOTIDE SEQUENCE [LARGE SCALE GENOMIC DNA]</scope>
    <source>
        <strain evidence="1 2">RAS26</strain>
    </source>
</reference>